<evidence type="ECO:0000313" key="2">
    <source>
        <dbReference type="Proteomes" id="UP001145087"/>
    </source>
</evidence>
<proteinExistence type="predicted"/>
<organism evidence="1 2">
    <name type="scientific">Draconibacterium aestuarii</name>
    <dbReference type="NCBI Taxonomy" id="2998507"/>
    <lineage>
        <taxon>Bacteria</taxon>
        <taxon>Pseudomonadati</taxon>
        <taxon>Bacteroidota</taxon>
        <taxon>Bacteroidia</taxon>
        <taxon>Marinilabiliales</taxon>
        <taxon>Prolixibacteraceae</taxon>
        <taxon>Draconibacterium</taxon>
    </lineage>
</organism>
<protein>
    <submittedName>
        <fullName evidence="1">Uncharacterized protein</fullName>
    </submittedName>
</protein>
<evidence type="ECO:0000313" key="1">
    <source>
        <dbReference type="EMBL" id="MCY1720189.1"/>
    </source>
</evidence>
<sequence>MNKSIELRSYECSLDGKHWSMYNALSPGKAKVEFWRDIDLDCIEYTDIKCRTFGPIYTSPEFVKNAKYRNIDFAYCGMAVEVDGMKGVITGHNDSANLDVFFIDGKYKGQTLNCHPNWKITYFHKNGSIIKQFK</sequence>
<dbReference type="RefSeq" id="WP_343332523.1">
    <property type="nucleotide sequence ID" value="NZ_JAPOHD010000013.1"/>
</dbReference>
<name>A0A9X3F443_9BACT</name>
<accession>A0A9X3F443</accession>
<dbReference type="AlphaFoldDB" id="A0A9X3F443"/>
<dbReference type="Proteomes" id="UP001145087">
    <property type="component" value="Unassembled WGS sequence"/>
</dbReference>
<reference evidence="1" key="1">
    <citation type="submission" date="2022-11" db="EMBL/GenBank/DDBJ databases">
        <title>Marilongibacter aestuarii gen. nov., sp. nov., isolated from tidal flat sediment.</title>
        <authorList>
            <person name="Jiayan W."/>
        </authorList>
    </citation>
    <scope>NUCLEOTIDE SEQUENCE</scope>
    <source>
        <strain evidence="1">Z1-6</strain>
    </source>
</reference>
<dbReference type="EMBL" id="JAPOHD010000013">
    <property type="protein sequence ID" value="MCY1720189.1"/>
    <property type="molecule type" value="Genomic_DNA"/>
</dbReference>
<comment type="caution">
    <text evidence="1">The sequence shown here is derived from an EMBL/GenBank/DDBJ whole genome shotgun (WGS) entry which is preliminary data.</text>
</comment>
<keyword evidence="2" id="KW-1185">Reference proteome</keyword>
<gene>
    <name evidence="1" type="ORF">OU798_07535</name>
</gene>